<accession>A0A3P2A6R8</accession>
<dbReference type="RefSeq" id="WP_124795809.1">
    <property type="nucleotide sequence ID" value="NZ_RQYC01000018.1"/>
</dbReference>
<dbReference type="PANTHER" id="PTHR30246">
    <property type="entry name" value="2-KETO-3-DEOXY-6-PHOSPHOGLUCONATE ALDOLASE"/>
    <property type="match status" value="1"/>
</dbReference>
<dbReference type="EMBL" id="RQYC01000018">
    <property type="protein sequence ID" value="RRD89333.1"/>
    <property type="molecule type" value="Genomic_DNA"/>
</dbReference>
<keyword evidence="9" id="KW-1185">Reference proteome</keyword>
<dbReference type="OrthoDB" id="9805177at2"/>
<keyword evidence="6 8" id="KW-0456">Lyase</keyword>
<dbReference type="SUPFAM" id="SSF51569">
    <property type="entry name" value="Aldolase"/>
    <property type="match status" value="1"/>
</dbReference>
<dbReference type="AlphaFoldDB" id="A0A3P2A6R8"/>
<organism evidence="8 9">
    <name type="scientific">Conchiformibius steedae</name>
    <dbReference type="NCBI Taxonomy" id="153493"/>
    <lineage>
        <taxon>Bacteria</taxon>
        <taxon>Pseudomonadati</taxon>
        <taxon>Pseudomonadota</taxon>
        <taxon>Betaproteobacteria</taxon>
        <taxon>Neisseriales</taxon>
        <taxon>Neisseriaceae</taxon>
        <taxon>Conchiformibius</taxon>
    </lineage>
</organism>
<protein>
    <recommendedName>
        <fullName evidence="5">2-dehydro-3-deoxy-phosphogluconate aldolase</fullName>
        <ecNumber evidence="5">4.1.2.14</ecNumber>
    </recommendedName>
</protein>
<proteinExistence type="inferred from homology"/>
<evidence type="ECO:0000256" key="6">
    <source>
        <dbReference type="ARBA" id="ARBA00023239"/>
    </source>
</evidence>
<dbReference type="EC" id="4.1.2.14" evidence="5"/>
<name>A0A3P2A6R8_9NEIS</name>
<keyword evidence="7" id="KW-0119">Carbohydrate metabolism</keyword>
<dbReference type="NCBIfam" id="NF004325">
    <property type="entry name" value="PRK05718.1"/>
    <property type="match status" value="1"/>
</dbReference>
<evidence type="ECO:0000256" key="2">
    <source>
        <dbReference type="ARBA" id="ARBA00004736"/>
    </source>
</evidence>
<dbReference type="Pfam" id="PF01081">
    <property type="entry name" value="Aldolase"/>
    <property type="match status" value="1"/>
</dbReference>
<reference evidence="8 9" key="1">
    <citation type="submission" date="2018-11" db="EMBL/GenBank/DDBJ databases">
        <title>Genomes From Bacteria Associated with the Canine Oral Cavity: a Test Case for Automated Genome-Based Taxonomic Assignment.</title>
        <authorList>
            <person name="Coil D.A."/>
            <person name="Jospin G."/>
            <person name="Darling A.E."/>
            <person name="Wallis C."/>
            <person name="Davis I.J."/>
            <person name="Harris S."/>
            <person name="Eisen J.A."/>
            <person name="Holcombe L.J."/>
            <person name="O'Flynn C."/>
        </authorList>
    </citation>
    <scope>NUCLEOTIDE SEQUENCE [LARGE SCALE GENOMIC DNA]</scope>
    <source>
        <strain evidence="8 9">COT-280</strain>
    </source>
</reference>
<evidence type="ECO:0000256" key="5">
    <source>
        <dbReference type="ARBA" id="ARBA00013063"/>
    </source>
</evidence>
<dbReference type="STRING" id="1121352.GCA_000620925_01457"/>
<dbReference type="GO" id="GO:0008675">
    <property type="term" value="F:2-dehydro-3-deoxy-phosphogluconate aldolase activity"/>
    <property type="evidence" value="ECO:0007669"/>
    <property type="project" value="UniProtKB-EC"/>
</dbReference>
<evidence type="ECO:0000256" key="4">
    <source>
        <dbReference type="ARBA" id="ARBA00011233"/>
    </source>
</evidence>
<comment type="caution">
    <text evidence="8">The sequence shown here is derived from an EMBL/GenBank/DDBJ whole genome shotgun (WGS) entry which is preliminary data.</text>
</comment>
<dbReference type="InterPro" id="IPR000887">
    <property type="entry name" value="Aldlse_KDPG_KHG"/>
</dbReference>
<dbReference type="InterPro" id="IPR013785">
    <property type="entry name" value="Aldolase_TIM"/>
</dbReference>
<comment type="similarity">
    <text evidence="3">Belongs to the KHG/KDPG aldolase family.</text>
</comment>
<evidence type="ECO:0000313" key="8">
    <source>
        <dbReference type="EMBL" id="RRD89333.1"/>
    </source>
</evidence>
<dbReference type="PROSITE" id="PS00159">
    <property type="entry name" value="ALDOLASE_KDPG_KHG_1"/>
    <property type="match status" value="1"/>
</dbReference>
<evidence type="ECO:0000256" key="7">
    <source>
        <dbReference type="ARBA" id="ARBA00023277"/>
    </source>
</evidence>
<sequence length="207" mass="21359">MNAREVLSLSPVMPVLAVEDADVAADLAQALYNGGIRTLEITLRTPCALAAISRIRQVLPDAVVGAGTVLDETQLRAAVDAGAQFIISPGIYPAFAEAAARAAVPVIPGVATAGELMLALAHGLDTCKLFPAEAVGGRALLQAWHGPFPQAAFCPTGGISAETAPDYLRLPNVLCVGGSWLAPKAAVAARDWETISRLAREAAALRT</sequence>
<dbReference type="Gene3D" id="3.20.20.70">
    <property type="entry name" value="Aldolase class I"/>
    <property type="match status" value="1"/>
</dbReference>
<comment type="pathway">
    <text evidence="2">Carbohydrate acid metabolism; 2-dehydro-3-deoxy-D-gluconate degradation; D-glyceraldehyde 3-phosphate and pyruvate from 2-dehydro-3-deoxy-D-gluconate: step 2/2.</text>
</comment>
<dbReference type="Proteomes" id="UP000269923">
    <property type="component" value="Unassembled WGS sequence"/>
</dbReference>
<comment type="catalytic activity">
    <reaction evidence="1">
        <text>2-dehydro-3-deoxy-6-phospho-D-gluconate = D-glyceraldehyde 3-phosphate + pyruvate</text>
        <dbReference type="Rhea" id="RHEA:17089"/>
        <dbReference type="ChEBI" id="CHEBI:15361"/>
        <dbReference type="ChEBI" id="CHEBI:57569"/>
        <dbReference type="ChEBI" id="CHEBI:59776"/>
        <dbReference type="EC" id="4.1.2.14"/>
    </reaction>
</comment>
<dbReference type="InterPro" id="IPR031337">
    <property type="entry name" value="KDPG/KHG_AS_1"/>
</dbReference>
<dbReference type="NCBIfam" id="TIGR01182">
    <property type="entry name" value="eda"/>
    <property type="match status" value="1"/>
</dbReference>
<evidence type="ECO:0000256" key="1">
    <source>
        <dbReference type="ARBA" id="ARBA00000654"/>
    </source>
</evidence>
<comment type="subunit">
    <text evidence="4">Homotrimer.</text>
</comment>
<gene>
    <name evidence="8" type="primary">eda</name>
    <name evidence="8" type="ORF">EII21_09105</name>
</gene>
<dbReference type="CDD" id="cd00452">
    <property type="entry name" value="KDPG_aldolase"/>
    <property type="match status" value="1"/>
</dbReference>
<evidence type="ECO:0000313" key="9">
    <source>
        <dbReference type="Proteomes" id="UP000269923"/>
    </source>
</evidence>
<dbReference type="PANTHER" id="PTHR30246:SF1">
    <property type="entry name" value="2-DEHYDRO-3-DEOXY-6-PHOSPHOGALACTONATE ALDOLASE-RELATED"/>
    <property type="match status" value="1"/>
</dbReference>
<evidence type="ECO:0000256" key="3">
    <source>
        <dbReference type="ARBA" id="ARBA00006906"/>
    </source>
</evidence>